<keyword evidence="2" id="KW-1185">Reference proteome</keyword>
<gene>
    <name evidence="1" type="ORF">DERP_001942</name>
</gene>
<organism evidence="1 2">
    <name type="scientific">Dermatophagoides pteronyssinus</name>
    <name type="common">European house dust mite</name>
    <dbReference type="NCBI Taxonomy" id="6956"/>
    <lineage>
        <taxon>Eukaryota</taxon>
        <taxon>Metazoa</taxon>
        <taxon>Ecdysozoa</taxon>
        <taxon>Arthropoda</taxon>
        <taxon>Chelicerata</taxon>
        <taxon>Arachnida</taxon>
        <taxon>Acari</taxon>
        <taxon>Acariformes</taxon>
        <taxon>Sarcoptiformes</taxon>
        <taxon>Astigmata</taxon>
        <taxon>Psoroptidia</taxon>
        <taxon>Analgoidea</taxon>
        <taxon>Pyroglyphidae</taxon>
        <taxon>Dermatophagoidinae</taxon>
        <taxon>Dermatophagoides</taxon>
    </lineage>
</organism>
<feature type="non-terminal residue" evidence="1">
    <location>
        <position position="1"/>
    </location>
</feature>
<name>A0ABQ8JCG5_DERPT</name>
<sequence>HWLFITLQHTKDIQQTNKLKIKYNQLPKAMFFYVIITNDNFNDNDEYSCSIHI</sequence>
<reference evidence="1 2" key="2">
    <citation type="journal article" date="2022" name="Mol. Biol. Evol.">
        <title>Comparative Genomics Reveals Insights into the Divergent Evolution of Astigmatic Mites and Household Pest Adaptations.</title>
        <authorList>
            <person name="Xiong Q."/>
            <person name="Wan A.T."/>
            <person name="Liu X."/>
            <person name="Fung C.S."/>
            <person name="Xiao X."/>
            <person name="Malainual N."/>
            <person name="Hou J."/>
            <person name="Wang L."/>
            <person name="Wang M."/>
            <person name="Yang K.Y."/>
            <person name="Cui Y."/>
            <person name="Leung E.L."/>
            <person name="Nong W."/>
            <person name="Shin S.K."/>
            <person name="Au S.W."/>
            <person name="Jeong K.Y."/>
            <person name="Chew F.T."/>
            <person name="Hui J.H."/>
            <person name="Leung T.F."/>
            <person name="Tungtrongchitr A."/>
            <person name="Zhong N."/>
            <person name="Liu Z."/>
            <person name="Tsui S.K."/>
        </authorList>
    </citation>
    <scope>NUCLEOTIDE SEQUENCE [LARGE SCALE GENOMIC DNA]</scope>
    <source>
        <strain evidence="1">Derp</strain>
    </source>
</reference>
<comment type="caution">
    <text evidence="1">The sequence shown here is derived from an EMBL/GenBank/DDBJ whole genome shotgun (WGS) entry which is preliminary data.</text>
</comment>
<accession>A0ABQ8JCG5</accession>
<dbReference type="EMBL" id="NJHN03000054">
    <property type="protein sequence ID" value="KAH9420107.1"/>
    <property type="molecule type" value="Genomic_DNA"/>
</dbReference>
<protein>
    <submittedName>
        <fullName evidence="1">Uncharacterized protein</fullName>
    </submittedName>
</protein>
<evidence type="ECO:0000313" key="2">
    <source>
        <dbReference type="Proteomes" id="UP000887458"/>
    </source>
</evidence>
<reference evidence="1 2" key="1">
    <citation type="journal article" date="2018" name="J. Allergy Clin. Immunol.">
        <title>High-quality assembly of Dermatophagoides pteronyssinus genome and transcriptome reveals a wide range of novel allergens.</title>
        <authorList>
            <person name="Liu X.Y."/>
            <person name="Yang K.Y."/>
            <person name="Wang M.Q."/>
            <person name="Kwok J.S."/>
            <person name="Zeng X."/>
            <person name="Yang Z."/>
            <person name="Xiao X.J."/>
            <person name="Lau C.P."/>
            <person name="Li Y."/>
            <person name="Huang Z.M."/>
            <person name="Ba J.G."/>
            <person name="Yim A.K."/>
            <person name="Ouyang C.Y."/>
            <person name="Ngai S.M."/>
            <person name="Chan T.F."/>
            <person name="Leung E.L."/>
            <person name="Liu L."/>
            <person name="Liu Z.G."/>
            <person name="Tsui S.K."/>
        </authorList>
    </citation>
    <scope>NUCLEOTIDE SEQUENCE [LARGE SCALE GENOMIC DNA]</scope>
    <source>
        <strain evidence="1">Derp</strain>
    </source>
</reference>
<proteinExistence type="predicted"/>
<evidence type="ECO:0000313" key="1">
    <source>
        <dbReference type="EMBL" id="KAH9420107.1"/>
    </source>
</evidence>
<dbReference type="Proteomes" id="UP000887458">
    <property type="component" value="Unassembled WGS sequence"/>
</dbReference>